<dbReference type="STRING" id="1229726.GRFL_2186"/>
<dbReference type="SUPFAM" id="SSF48726">
    <property type="entry name" value="Immunoglobulin"/>
    <property type="match status" value="1"/>
</dbReference>
<name>A0A1L7I5M6_9FLAO</name>
<evidence type="ECO:0000256" key="2">
    <source>
        <dbReference type="SAM" id="SignalP"/>
    </source>
</evidence>
<dbReference type="KEGG" id="gfl:GRFL_2186"/>
<feature type="chain" id="PRO_5013109322" description="Secretion system C-terminal sorting domain-containing protein" evidence="2">
    <location>
        <begin position="19"/>
        <end position="1438"/>
    </location>
</feature>
<accession>A0A1L7I5M6</accession>
<sequence length="1438" mass="149667">MFFCTFLLTLIFSGFGYAQTVATDKDDYAPGEYVIITGTGWTPGEKVVFTFEEDPKPETCINSHNFFTYASGAGDIYYDEFLIKENHVGVAFVLTALGSDSKLIANAYFTDANSDIKISAPEIAEKFSNITISAQLTQKGNQSCEGCVGQNKGISGRDIIFYIYGTYIGEAKTNSEGSATISYTVELPIGNYNGVNGIKAEFKGDPNKNPYAGSEFSKNLQVIGSQCTSPNISSEPSWQSKTYGENVSFSVVASGDALAYQWQVDTGSGFQNLSDNLFYSNTSTATLQITKPSVSFTESQYRVVVSNSCGTVYSAAAGLQVKAKDITGIFTVSDKTYDTNTLASITSISLTGVLPEDQVSISGGTANFSDPNAETNKAVFLTGAQLSGAHAANYKLLSVSTATATIFKAISTTTVTINGGPFTYSNAPIEPATVTVTGVGLNLSPTATYSDNITAGTATASYSYDGDDNHFPSSDSKTFNIGKADAVISVVGYSGIYDAQAHGASGSAKDLSGNDLAGLDLGASFTNVPGGTANWTFKDVTGNYKDASGSVEIAIQKADAVISVVGYTGIYDAQAHGASGSAKDLSGNDLAGLDLGISFTNVPGGIANWTFSDVTGNYNDASGSVEIAIQKADAVISVVGYSGIYDAQAHGASGSAKDLSGNDLAGLDLGASFTNVPGGIANWTFSDVTGNYNDASGSVEIAIEKADATISVVGYSGIYDAQAHGASGSAKDLSGNDLAGLDLGISFTNVPGGIANWTFSDVTGNYNDASGSVEIAIEKADATISVVGYSGIYDAQAHGASGSAKDLSGNDLAGLDLGISFTNVPGGIAHWTFSDVTGNYNDASGSVEIAIQKADAEISVVGYSGIYDAQAHGASGSAKDLSGNDLAGLDLGASFINVPGGIANWTFSDVTGNYNDASGSVEIAIQKAPLTITAIDKDKTYDGVPFAGGNGVNYAGFVNNETELVLDGLLSFGGSSHGSVDFGVYEIIPQGLTSVNYDLHFISGTLKINKATLTVSATNLSKYCGQDNPKLIMEYSGFVNQESEAVLDSKPVISTTATWGSTGSSYPITVSGGSDNNYDFNYVNGELTINSISIDASSSSTPVQLGSNAVLQANVMPAVPGVRVSFYLNENWKGEALTNEQGMAALSVAGLPADVYIVKAVAGSGCDQSEAYLPVYDPNGGFVTGGGWIDSPANAMESGVTGKANFGLNAKYKSGKNNTTEVDGNTNFQFKAGDLNFSSSSHTAMSLVISGAKATYTGEGTINGLGNYEFRLIAIDGDLLGNTADKFRIKIWEKGVPSNVVYDNRRGASEAADDASLLGGGSIVIHKPKGNKESESLSKPIAVTKTPIEISMINNLGIAPNPVYDLAEIKVSMLQDAFVKIKLFDLSGRMVRDIYSGKIAAGMEQIINFEKRNLMSGMYILKVYSENGQTMEKQIVIK</sequence>
<dbReference type="Gene3D" id="3.30.160.710">
    <property type="match status" value="1"/>
</dbReference>
<feature type="signal peptide" evidence="2">
    <location>
        <begin position="1"/>
        <end position="18"/>
    </location>
</feature>
<dbReference type="InterPro" id="IPR026444">
    <property type="entry name" value="Secre_tail"/>
</dbReference>
<dbReference type="Pfam" id="PF18657">
    <property type="entry name" value="YDG"/>
    <property type="match status" value="1"/>
</dbReference>
<dbReference type="Pfam" id="PF18962">
    <property type="entry name" value="Por_Secre_tail"/>
    <property type="match status" value="1"/>
</dbReference>
<evidence type="ECO:0000256" key="1">
    <source>
        <dbReference type="ARBA" id="ARBA00022729"/>
    </source>
</evidence>
<evidence type="ECO:0000313" key="7">
    <source>
        <dbReference type="Proteomes" id="UP000186230"/>
    </source>
</evidence>
<evidence type="ECO:0008006" key="8">
    <source>
        <dbReference type="Google" id="ProtNLM"/>
    </source>
</evidence>
<dbReference type="EMBL" id="CP016359">
    <property type="protein sequence ID" value="APU68910.1"/>
    <property type="molecule type" value="Genomic_DNA"/>
</dbReference>
<dbReference type="Proteomes" id="UP000186230">
    <property type="component" value="Chromosome"/>
</dbReference>
<reference evidence="6 7" key="1">
    <citation type="submission" date="2016-07" db="EMBL/GenBank/DDBJ databases">
        <title>Multi-omics approach to identify versatile polysaccharide utilization systems of a marine flavobacterium Gramella flava.</title>
        <authorList>
            <person name="Tang K."/>
        </authorList>
    </citation>
    <scope>NUCLEOTIDE SEQUENCE [LARGE SCALE GENOMIC DNA]</scope>
    <source>
        <strain evidence="6 7">JLT2011</strain>
    </source>
</reference>
<dbReference type="NCBIfam" id="TIGR04183">
    <property type="entry name" value="Por_Secre_tail"/>
    <property type="match status" value="1"/>
</dbReference>
<dbReference type="InterPro" id="IPR013783">
    <property type="entry name" value="Ig-like_fold"/>
</dbReference>
<dbReference type="InterPro" id="IPR036179">
    <property type="entry name" value="Ig-like_dom_sf"/>
</dbReference>
<gene>
    <name evidence="6" type="ORF">GRFL_2186</name>
</gene>
<keyword evidence="7" id="KW-1185">Reference proteome</keyword>
<proteinExistence type="predicted"/>
<dbReference type="InterPro" id="IPR041286">
    <property type="entry name" value="MBG_2"/>
</dbReference>
<dbReference type="Gene3D" id="2.60.40.10">
    <property type="entry name" value="Immunoglobulins"/>
    <property type="match status" value="1"/>
</dbReference>
<keyword evidence="1 2" id="KW-0732">Signal</keyword>
<feature type="domain" description="YDG" evidence="3">
    <location>
        <begin position="329"/>
        <end position="400"/>
    </location>
</feature>
<feature type="domain" description="Secretion system C-terminal sorting" evidence="5">
    <location>
        <begin position="1359"/>
        <end position="1436"/>
    </location>
</feature>
<evidence type="ECO:0000259" key="4">
    <source>
        <dbReference type="Pfam" id="PF18676"/>
    </source>
</evidence>
<evidence type="ECO:0000259" key="5">
    <source>
        <dbReference type="Pfam" id="PF18962"/>
    </source>
</evidence>
<dbReference type="Pfam" id="PF18676">
    <property type="entry name" value="MBG_2"/>
    <property type="match status" value="2"/>
</dbReference>
<evidence type="ECO:0000259" key="3">
    <source>
        <dbReference type="Pfam" id="PF18657"/>
    </source>
</evidence>
<evidence type="ECO:0000313" key="6">
    <source>
        <dbReference type="EMBL" id="APU68910.1"/>
    </source>
</evidence>
<dbReference type="InterPro" id="IPR041248">
    <property type="entry name" value="YDG"/>
</dbReference>
<organism evidence="6 7">
    <name type="scientific">Christiangramia flava JLT2011</name>
    <dbReference type="NCBI Taxonomy" id="1229726"/>
    <lineage>
        <taxon>Bacteria</taxon>
        <taxon>Pseudomonadati</taxon>
        <taxon>Bacteroidota</taxon>
        <taxon>Flavobacteriia</taxon>
        <taxon>Flavobacteriales</taxon>
        <taxon>Flavobacteriaceae</taxon>
        <taxon>Christiangramia</taxon>
    </lineage>
</organism>
<protein>
    <recommendedName>
        <fullName evidence="8">Secretion system C-terminal sorting domain-containing protein</fullName>
    </recommendedName>
</protein>
<feature type="domain" description="MBG" evidence="4">
    <location>
        <begin position="1013"/>
        <end position="1088"/>
    </location>
</feature>
<feature type="domain" description="MBG" evidence="4">
    <location>
        <begin position="930"/>
        <end position="1006"/>
    </location>
</feature>